<dbReference type="Pfam" id="PF01171">
    <property type="entry name" value="ATP_bind_3"/>
    <property type="match status" value="1"/>
</dbReference>
<comment type="function">
    <text evidence="8">Ligates lysine onto the cytidine present at position 34 of the AUA codon-specific tRNA(Ile) that contains the anticodon CAU, in an ATP-dependent manner. Cytidine is converted to lysidine, thus changing the amino acid specificity of the tRNA from methionine to isoleucine.</text>
</comment>
<dbReference type="SMART" id="SM00977">
    <property type="entry name" value="TilS_C"/>
    <property type="match status" value="1"/>
</dbReference>
<evidence type="ECO:0000256" key="6">
    <source>
        <dbReference type="ARBA" id="ARBA00022840"/>
    </source>
</evidence>
<dbReference type="InterPro" id="IPR020825">
    <property type="entry name" value="Phe-tRNA_synthase-like_B3/B4"/>
</dbReference>
<evidence type="ECO:0000256" key="1">
    <source>
        <dbReference type="ARBA" id="ARBA00004496"/>
    </source>
</evidence>
<gene>
    <name evidence="8" type="primary">tilS</name>
    <name evidence="10" type="ORF">J2Z42_002865</name>
</gene>
<evidence type="ECO:0000256" key="2">
    <source>
        <dbReference type="ARBA" id="ARBA00022490"/>
    </source>
</evidence>
<feature type="binding site" evidence="8">
    <location>
        <begin position="26"/>
        <end position="31"/>
    </location>
    <ligand>
        <name>ATP</name>
        <dbReference type="ChEBI" id="CHEBI:30616"/>
    </ligand>
</feature>
<evidence type="ECO:0000256" key="3">
    <source>
        <dbReference type="ARBA" id="ARBA00022598"/>
    </source>
</evidence>
<protein>
    <recommendedName>
        <fullName evidence="8">tRNA(Ile)-lysidine synthase</fullName>
        <ecNumber evidence="8">6.3.4.19</ecNumber>
    </recommendedName>
    <alternativeName>
        <fullName evidence="8">tRNA(Ile)-2-lysyl-cytidine synthase</fullName>
    </alternativeName>
    <alternativeName>
        <fullName evidence="8">tRNA(Ile)-lysidine synthetase</fullName>
    </alternativeName>
</protein>
<keyword evidence="6 8" id="KW-0067">ATP-binding</keyword>
<evidence type="ECO:0000313" key="11">
    <source>
        <dbReference type="Proteomes" id="UP001519307"/>
    </source>
</evidence>
<dbReference type="GO" id="GO:0032267">
    <property type="term" value="F:tRNA(Ile)-lysidine synthase activity"/>
    <property type="evidence" value="ECO:0007669"/>
    <property type="project" value="UniProtKB-EC"/>
</dbReference>
<keyword evidence="2 8" id="KW-0963">Cytoplasm</keyword>
<comment type="domain">
    <text evidence="8">The N-terminal region contains the highly conserved SGGXDS motif, predicted to be a P-loop motif involved in ATP binding.</text>
</comment>
<keyword evidence="3 8" id="KW-0436">Ligase</keyword>
<keyword evidence="11" id="KW-1185">Reference proteome</keyword>
<dbReference type="Proteomes" id="UP001519307">
    <property type="component" value="Unassembled WGS sequence"/>
</dbReference>
<accession>A0ABS4KVS5</accession>
<dbReference type="EC" id="6.3.4.19" evidence="8"/>
<evidence type="ECO:0000256" key="5">
    <source>
        <dbReference type="ARBA" id="ARBA00022741"/>
    </source>
</evidence>
<comment type="catalytic activity">
    <reaction evidence="7 8">
        <text>cytidine(34) in tRNA(Ile2) + L-lysine + ATP = lysidine(34) in tRNA(Ile2) + AMP + diphosphate + H(+)</text>
        <dbReference type="Rhea" id="RHEA:43744"/>
        <dbReference type="Rhea" id="RHEA-COMP:10625"/>
        <dbReference type="Rhea" id="RHEA-COMP:10670"/>
        <dbReference type="ChEBI" id="CHEBI:15378"/>
        <dbReference type="ChEBI" id="CHEBI:30616"/>
        <dbReference type="ChEBI" id="CHEBI:32551"/>
        <dbReference type="ChEBI" id="CHEBI:33019"/>
        <dbReference type="ChEBI" id="CHEBI:82748"/>
        <dbReference type="ChEBI" id="CHEBI:83665"/>
        <dbReference type="ChEBI" id="CHEBI:456215"/>
        <dbReference type="EC" id="6.3.4.19"/>
    </reaction>
</comment>
<dbReference type="SUPFAM" id="SSF56037">
    <property type="entry name" value="PheT/TilS domain"/>
    <property type="match status" value="1"/>
</dbReference>
<evidence type="ECO:0000313" key="10">
    <source>
        <dbReference type="EMBL" id="MBP2034138.1"/>
    </source>
</evidence>
<dbReference type="Pfam" id="PF11734">
    <property type="entry name" value="TilS_C"/>
    <property type="match status" value="1"/>
</dbReference>
<dbReference type="CDD" id="cd01992">
    <property type="entry name" value="TilS_N"/>
    <property type="match status" value="1"/>
</dbReference>
<dbReference type="SUPFAM" id="SSF52402">
    <property type="entry name" value="Adenine nucleotide alpha hydrolases-like"/>
    <property type="match status" value="1"/>
</dbReference>
<evidence type="ECO:0000256" key="7">
    <source>
        <dbReference type="ARBA" id="ARBA00048539"/>
    </source>
</evidence>
<dbReference type="PANTHER" id="PTHR43033">
    <property type="entry name" value="TRNA(ILE)-LYSIDINE SYNTHASE-RELATED"/>
    <property type="match status" value="1"/>
</dbReference>
<organism evidence="10 11">
    <name type="scientific">Clostridium algifaecis</name>
    <dbReference type="NCBI Taxonomy" id="1472040"/>
    <lineage>
        <taxon>Bacteria</taxon>
        <taxon>Bacillati</taxon>
        <taxon>Bacillota</taxon>
        <taxon>Clostridia</taxon>
        <taxon>Eubacteriales</taxon>
        <taxon>Clostridiaceae</taxon>
        <taxon>Clostridium</taxon>
    </lineage>
</organism>
<evidence type="ECO:0000256" key="4">
    <source>
        <dbReference type="ARBA" id="ARBA00022694"/>
    </source>
</evidence>
<name>A0ABS4KVS5_9CLOT</name>
<dbReference type="PANTHER" id="PTHR43033:SF1">
    <property type="entry name" value="TRNA(ILE)-LYSIDINE SYNTHASE-RELATED"/>
    <property type="match status" value="1"/>
</dbReference>
<sequence length="459" mass="53333">MIETVLDTIESNNMFDKGDKVVVAVSGGPDSLCLLHILHTFEDKLGIKLYAAHLNHCLRGKEADADEEFVKNFCKSINVEFRSKRVDVGEIAKRKNLSCESTGRKIRYEFFDEVKNDIGGNKIAIAHNANDQAETILMRIIRGSGLDGLTGIKAVRDHIFVRPLINTTRFEIEKYCAKNELKPRIDKTNFETIYSRNKIRLELIPYIQKNFNRDIITTLDRLSQTIKVDNDYLNAISREKLKKYCDITQEKVIISKEAFLENKAVISRMLRLCLKEVSGSLQDFEKVHIENIMHIQHHSTGKKIMLPNNIYVLNDYGNIIIKKNIKKNIKRINKYKLYKGNNYISDYNCNIYVEFNCKRNVKNKNKFIQYFDQDKIKGDIILRNREEGDRFTPLGMKGSKKLKSMFIDLKVSKEKRDDIPLICFGEYIGWLVGYRISELFKVDKNTENIVAIKFESEEI</sequence>
<evidence type="ECO:0000259" key="9">
    <source>
        <dbReference type="SMART" id="SM00977"/>
    </source>
</evidence>
<dbReference type="InterPro" id="IPR012796">
    <property type="entry name" value="Lysidine-tRNA-synth_C"/>
</dbReference>
<dbReference type="RefSeq" id="WP_209703370.1">
    <property type="nucleotide sequence ID" value="NZ_JAGGLM010000033.1"/>
</dbReference>
<comment type="subcellular location">
    <subcellularLocation>
        <location evidence="1 8">Cytoplasm</location>
    </subcellularLocation>
</comment>
<dbReference type="InterPro" id="IPR012094">
    <property type="entry name" value="tRNA_Ile_lys_synt"/>
</dbReference>
<comment type="similarity">
    <text evidence="8">Belongs to the tRNA(Ile)-lysidine synthase family.</text>
</comment>
<dbReference type="Gene3D" id="3.40.50.620">
    <property type="entry name" value="HUPs"/>
    <property type="match status" value="1"/>
</dbReference>
<dbReference type="Gene3D" id="3.50.40.10">
    <property type="entry name" value="Phenylalanyl-trna Synthetase, Chain B, domain 3"/>
    <property type="match status" value="1"/>
</dbReference>
<feature type="domain" description="Lysidine-tRNA(Ile) synthetase C-terminal" evidence="9">
    <location>
        <begin position="380"/>
        <end position="452"/>
    </location>
</feature>
<dbReference type="NCBIfam" id="TIGR02433">
    <property type="entry name" value="lysidine_TilS_C"/>
    <property type="match status" value="1"/>
</dbReference>
<dbReference type="InterPro" id="IPR012795">
    <property type="entry name" value="tRNA_Ile_lys_synt_N"/>
</dbReference>
<dbReference type="NCBIfam" id="TIGR02432">
    <property type="entry name" value="lysidine_TilS_N"/>
    <property type="match status" value="1"/>
</dbReference>
<evidence type="ECO:0000256" key="8">
    <source>
        <dbReference type="HAMAP-Rule" id="MF_01161"/>
    </source>
</evidence>
<dbReference type="InterPro" id="IPR011063">
    <property type="entry name" value="TilS/TtcA_N"/>
</dbReference>
<keyword evidence="5 8" id="KW-0547">Nucleotide-binding</keyword>
<dbReference type="EMBL" id="JAGGLM010000033">
    <property type="protein sequence ID" value="MBP2034138.1"/>
    <property type="molecule type" value="Genomic_DNA"/>
</dbReference>
<dbReference type="SUPFAM" id="SSF82829">
    <property type="entry name" value="MesJ substrate recognition domain-like"/>
    <property type="match status" value="1"/>
</dbReference>
<keyword evidence="4 8" id="KW-0819">tRNA processing</keyword>
<proteinExistence type="inferred from homology"/>
<dbReference type="HAMAP" id="MF_01161">
    <property type="entry name" value="tRNA_Ile_lys_synt"/>
    <property type="match status" value="1"/>
</dbReference>
<reference evidence="10 11" key="1">
    <citation type="submission" date="2021-03" db="EMBL/GenBank/DDBJ databases">
        <title>Genomic Encyclopedia of Type Strains, Phase IV (KMG-IV): sequencing the most valuable type-strain genomes for metagenomic binning, comparative biology and taxonomic classification.</title>
        <authorList>
            <person name="Goeker M."/>
        </authorList>
    </citation>
    <scope>NUCLEOTIDE SEQUENCE [LARGE SCALE GENOMIC DNA]</scope>
    <source>
        <strain evidence="10 11">DSM 28783</strain>
    </source>
</reference>
<comment type="caution">
    <text evidence="10">The sequence shown here is derived from an EMBL/GenBank/DDBJ whole genome shotgun (WGS) entry which is preliminary data.</text>
</comment>
<dbReference type="InterPro" id="IPR014729">
    <property type="entry name" value="Rossmann-like_a/b/a_fold"/>
</dbReference>